<evidence type="ECO:0000256" key="5">
    <source>
        <dbReference type="ARBA" id="ARBA00022801"/>
    </source>
</evidence>
<dbReference type="PANTHER" id="PTHR12147">
    <property type="entry name" value="METALLOPEPTIDASE M28 FAMILY MEMBER"/>
    <property type="match status" value="1"/>
</dbReference>
<accession>A0ABU7LZ72</accession>
<keyword evidence="2" id="KW-0645">Protease</keyword>
<dbReference type="Gene3D" id="3.40.630.10">
    <property type="entry name" value="Zn peptidases"/>
    <property type="match status" value="1"/>
</dbReference>
<sequence>MTRMIAVSLAAFAFAAPATADDFDTAYNAITGENIAADVAVLASDEFEGRGPGGRGERLTIDYIASRFEEAGAGPAFDDSYFQPFGIAEYVKRNTADFDLSGPSGTLGLALASDYVLFAGQPGERLELTDSTVVFGGFGITAPEEDWDDYAGLDLTGRTLVLFRGDPGTATNDETLFDGNALTVHGLVGTKFETAAAQGASAVILIHTEQSAGYPWATLSSGGVGGTQYFLTEDDGDHLTMVAHVSEEAGRRIFDAAGLDFDTVYTEAATRGFRAIESELTASGTLEGQVSLAETNNVVGRITGSEAPEECVIYTAHWDHMGINPLAPTDDTIFNGALDNATGTAMLINLARAYGSLDTNPRRSVYFFATAAEERGFLGTEHYISDPACALADTVAVFNMDAHFPFADHWQAMTVPGLGTSELEDILGDAAARLGRELQEDSNPAAGGFFRSDHWPFIKVGVPGIYAVGSPNEAQVEADPDILPRFAAYMTGGYHHAADEYDAEAWLMGGIEGDARIYFEAGHSVANDDRYPNFYLDTPYRRLRDAMLR</sequence>
<keyword evidence="10" id="KW-1185">Reference proteome</keyword>
<dbReference type="SUPFAM" id="SSF53187">
    <property type="entry name" value="Zn-dependent exopeptidases"/>
    <property type="match status" value="1"/>
</dbReference>
<keyword evidence="5" id="KW-0378">Hydrolase</keyword>
<feature type="chain" id="PRO_5045492286" evidence="7">
    <location>
        <begin position="21"/>
        <end position="549"/>
    </location>
</feature>
<reference evidence="9 10" key="1">
    <citation type="submission" date="2024-01" db="EMBL/GenBank/DDBJ databases">
        <title>Hyphobacterium bacterium isolated from marine sediment.</title>
        <authorList>
            <person name="Zhao S."/>
        </authorList>
    </citation>
    <scope>NUCLEOTIDE SEQUENCE [LARGE SCALE GENOMIC DNA]</scope>
    <source>
        <strain evidence="9 10">Y60-23</strain>
    </source>
</reference>
<dbReference type="EMBL" id="JAZDRO010000003">
    <property type="protein sequence ID" value="MEE2566856.1"/>
    <property type="molecule type" value="Genomic_DNA"/>
</dbReference>
<keyword evidence="1" id="KW-0031">Aminopeptidase</keyword>
<evidence type="ECO:0000256" key="4">
    <source>
        <dbReference type="ARBA" id="ARBA00022729"/>
    </source>
</evidence>
<evidence type="ECO:0000256" key="3">
    <source>
        <dbReference type="ARBA" id="ARBA00022723"/>
    </source>
</evidence>
<keyword evidence="3" id="KW-0479">Metal-binding</keyword>
<feature type="signal peptide" evidence="7">
    <location>
        <begin position="1"/>
        <end position="20"/>
    </location>
</feature>
<dbReference type="Gene3D" id="3.50.30.30">
    <property type="match status" value="1"/>
</dbReference>
<dbReference type="Pfam" id="PF04389">
    <property type="entry name" value="Peptidase_M28"/>
    <property type="match status" value="1"/>
</dbReference>
<organism evidence="9 10">
    <name type="scientific">Hyphobacterium marinum</name>
    <dbReference type="NCBI Taxonomy" id="3116574"/>
    <lineage>
        <taxon>Bacteria</taxon>
        <taxon>Pseudomonadati</taxon>
        <taxon>Pseudomonadota</taxon>
        <taxon>Alphaproteobacteria</taxon>
        <taxon>Maricaulales</taxon>
        <taxon>Maricaulaceae</taxon>
        <taxon>Hyphobacterium</taxon>
    </lineage>
</organism>
<dbReference type="Proteomes" id="UP001310692">
    <property type="component" value="Unassembled WGS sequence"/>
</dbReference>
<keyword evidence="4 7" id="KW-0732">Signal</keyword>
<evidence type="ECO:0000256" key="7">
    <source>
        <dbReference type="SAM" id="SignalP"/>
    </source>
</evidence>
<evidence type="ECO:0000256" key="6">
    <source>
        <dbReference type="ARBA" id="ARBA00022833"/>
    </source>
</evidence>
<gene>
    <name evidence="9" type="ORF">V0U35_09205</name>
</gene>
<evidence type="ECO:0000256" key="1">
    <source>
        <dbReference type="ARBA" id="ARBA00022438"/>
    </source>
</evidence>
<dbReference type="RefSeq" id="WP_330196407.1">
    <property type="nucleotide sequence ID" value="NZ_JAZDRO010000003.1"/>
</dbReference>
<comment type="caution">
    <text evidence="9">The sequence shown here is derived from an EMBL/GenBank/DDBJ whole genome shotgun (WGS) entry which is preliminary data.</text>
</comment>
<dbReference type="PANTHER" id="PTHR12147:SF56">
    <property type="entry name" value="AMINOPEPTIDASE YDR415C-RELATED"/>
    <property type="match status" value="1"/>
</dbReference>
<evidence type="ECO:0000256" key="2">
    <source>
        <dbReference type="ARBA" id="ARBA00022670"/>
    </source>
</evidence>
<keyword evidence="6" id="KW-0862">Zinc</keyword>
<feature type="domain" description="Peptidase M28" evidence="8">
    <location>
        <begin position="297"/>
        <end position="506"/>
    </location>
</feature>
<dbReference type="InterPro" id="IPR045175">
    <property type="entry name" value="M28_fam"/>
</dbReference>
<evidence type="ECO:0000313" key="10">
    <source>
        <dbReference type="Proteomes" id="UP001310692"/>
    </source>
</evidence>
<proteinExistence type="predicted"/>
<dbReference type="InterPro" id="IPR007484">
    <property type="entry name" value="Peptidase_M28"/>
</dbReference>
<protein>
    <submittedName>
        <fullName evidence="9">M28 family peptidase</fullName>
    </submittedName>
</protein>
<name>A0ABU7LZ72_9PROT</name>
<evidence type="ECO:0000259" key="8">
    <source>
        <dbReference type="Pfam" id="PF04389"/>
    </source>
</evidence>
<evidence type="ECO:0000313" key="9">
    <source>
        <dbReference type="EMBL" id="MEE2566856.1"/>
    </source>
</evidence>